<name>A0ACB5T0U0_AMBMO</name>
<evidence type="ECO:0000313" key="2">
    <source>
        <dbReference type="Proteomes" id="UP001165064"/>
    </source>
</evidence>
<keyword evidence="2" id="KW-1185">Reference proteome</keyword>
<comment type="caution">
    <text evidence="1">The sequence shown here is derived from an EMBL/GenBank/DDBJ whole genome shotgun (WGS) entry which is preliminary data.</text>
</comment>
<organism evidence="1 2">
    <name type="scientific">Ambrosiozyma monospora</name>
    <name type="common">Yeast</name>
    <name type="synonym">Endomycopsis monosporus</name>
    <dbReference type="NCBI Taxonomy" id="43982"/>
    <lineage>
        <taxon>Eukaryota</taxon>
        <taxon>Fungi</taxon>
        <taxon>Dikarya</taxon>
        <taxon>Ascomycota</taxon>
        <taxon>Saccharomycotina</taxon>
        <taxon>Pichiomycetes</taxon>
        <taxon>Pichiales</taxon>
        <taxon>Pichiaceae</taxon>
        <taxon>Ambrosiozyma</taxon>
    </lineage>
</organism>
<protein>
    <submittedName>
        <fullName evidence="1">Unnamed protein product</fullName>
    </submittedName>
</protein>
<dbReference type="EMBL" id="BSXS01002111">
    <property type="protein sequence ID" value="GME78235.1"/>
    <property type="molecule type" value="Genomic_DNA"/>
</dbReference>
<proteinExistence type="predicted"/>
<sequence>MFVKEINAGFKKKNSYYKVEIDAYNNFNIQTFSNAFIVTKNDSSDKITLIGYNDDKHKKKNWLGNEMDLLWVLLVKLYKLPLLCL</sequence>
<dbReference type="Proteomes" id="UP001165064">
    <property type="component" value="Unassembled WGS sequence"/>
</dbReference>
<reference evidence="1" key="1">
    <citation type="submission" date="2023-04" db="EMBL/GenBank/DDBJ databases">
        <title>Ambrosiozyma monospora NBRC 10751.</title>
        <authorList>
            <person name="Ichikawa N."/>
            <person name="Sato H."/>
            <person name="Tonouchi N."/>
        </authorList>
    </citation>
    <scope>NUCLEOTIDE SEQUENCE</scope>
    <source>
        <strain evidence="1">NBRC 10751</strain>
    </source>
</reference>
<evidence type="ECO:0000313" key="1">
    <source>
        <dbReference type="EMBL" id="GME78235.1"/>
    </source>
</evidence>
<accession>A0ACB5T0U0</accession>
<gene>
    <name evidence="1" type="ORF">Amon02_000335600</name>
</gene>